<accession>A0A3N0YXC4</accession>
<name>A0A3N0YXC4_ANAGA</name>
<sequence length="211" mass="22655">MPAYIVPNSASFGGKVCALFAIGCAAVPRRHWFNNLSMSEPMTVQLHCVIEKGFSNGEKGRLFPIRSTRSVSQGTEVTSVTDGHWKLVRLKRAAVECGCCFSSILSLSDENPLGGGEVMVIKNDQQRLLLRSCSRIASGAHEGNETAALLSDGILKEENTAGEGPGVRKSTCHLSVCMPRFLLHSQDLSEINSSSVERAAGSLSVMLQDCV</sequence>
<dbReference type="Proteomes" id="UP000281406">
    <property type="component" value="Unassembled WGS sequence"/>
</dbReference>
<reference evidence="1 2" key="1">
    <citation type="submission" date="2018-10" db="EMBL/GenBank/DDBJ databases">
        <title>Genome assembly for a Yunnan-Guizhou Plateau 3E fish, Anabarilius grahami (Regan), and its evolutionary and genetic applications.</title>
        <authorList>
            <person name="Jiang W."/>
        </authorList>
    </citation>
    <scope>NUCLEOTIDE SEQUENCE [LARGE SCALE GENOMIC DNA]</scope>
    <source>
        <strain evidence="1">AG-KIZ</strain>
        <tissue evidence="1">Muscle</tissue>
    </source>
</reference>
<gene>
    <name evidence="1" type="ORF">DPX16_14496</name>
</gene>
<evidence type="ECO:0000313" key="1">
    <source>
        <dbReference type="EMBL" id="ROL50965.1"/>
    </source>
</evidence>
<organism evidence="1 2">
    <name type="scientific">Anabarilius grahami</name>
    <name type="common">Kanglang fish</name>
    <name type="synonym">Barilius grahami</name>
    <dbReference type="NCBI Taxonomy" id="495550"/>
    <lineage>
        <taxon>Eukaryota</taxon>
        <taxon>Metazoa</taxon>
        <taxon>Chordata</taxon>
        <taxon>Craniata</taxon>
        <taxon>Vertebrata</taxon>
        <taxon>Euteleostomi</taxon>
        <taxon>Actinopterygii</taxon>
        <taxon>Neopterygii</taxon>
        <taxon>Teleostei</taxon>
        <taxon>Ostariophysi</taxon>
        <taxon>Cypriniformes</taxon>
        <taxon>Xenocyprididae</taxon>
        <taxon>Xenocypridinae</taxon>
        <taxon>Xenocypridinae incertae sedis</taxon>
        <taxon>Anabarilius</taxon>
    </lineage>
</organism>
<keyword evidence="2" id="KW-1185">Reference proteome</keyword>
<dbReference type="EMBL" id="RJVU01019258">
    <property type="protein sequence ID" value="ROL50965.1"/>
    <property type="molecule type" value="Genomic_DNA"/>
</dbReference>
<proteinExistence type="predicted"/>
<evidence type="ECO:0000313" key="2">
    <source>
        <dbReference type="Proteomes" id="UP000281406"/>
    </source>
</evidence>
<dbReference type="AlphaFoldDB" id="A0A3N0YXC4"/>
<comment type="caution">
    <text evidence="1">The sequence shown here is derived from an EMBL/GenBank/DDBJ whole genome shotgun (WGS) entry which is preliminary data.</text>
</comment>
<protein>
    <submittedName>
        <fullName evidence="1">Uncharacterized protein</fullName>
    </submittedName>
</protein>